<organism evidence="1 2">
    <name type="scientific">Pseudobacteriovorax antillogorgiicola</name>
    <dbReference type="NCBI Taxonomy" id="1513793"/>
    <lineage>
        <taxon>Bacteria</taxon>
        <taxon>Pseudomonadati</taxon>
        <taxon>Bdellovibrionota</taxon>
        <taxon>Oligoflexia</taxon>
        <taxon>Oligoflexales</taxon>
        <taxon>Pseudobacteriovoracaceae</taxon>
        <taxon>Pseudobacteriovorax</taxon>
    </lineage>
</organism>
<proteinExistence type="predicted"/>
<reference evidence="2" key="1">
    <citation type="submission" date="2017-04" db="EMBL/GenBank/DDBJ databases">
        <authorList>
            <person name="Varghese N."/>
            <person name="Submissions S."/>
        </authorList>
    </citation>
    <scope>NUCLEOTIDE SEQUENCE [LARGE SCALE GENOMIC DNA]</scope>
    <source>
        <strain evidence="2">RKEM611</strain>
    </source>
</reference>
<gene>
    <name evidence="1" type="ORF">SAMN06296036_1172</name>
</gene>
<dbReference type="OrthoDB" id="5288885at2"/>
<protein>
    <submittedName>
        <fullName evidence="1">Uncharacterized protein</fullName>
    </submittedName>
</protein>
<evidence type="ECO:0000313" key="1">
    <source>
        <dbReference type="EMBL" id="SMF54391.1"/>
    </source>
</evidence>
<sequence>MSTNQQRFRVLTSEGDIKLLGIIDETINFATVDEHIGKKQTISLDLSDVVACSWNALLHLDKFLAEKGLESIKLKKVPNRIFDYIKLLPRFYDTYEIVSLEMQLINQDFEMKSIEITKNELKQFAKHSPNYFIRWFKGYQFVGNQRYFLQEGLPKGLERSPWLKINQDEFKFWHDYISFCQSTLSLSLDLLESLDFVLKRNLKETMMIWNSVLSSFEHLKTENYNTYRDNSDDILSRIQNVESNCSKIYSSMKEIKQGSHMQILKIEVLSQNEYFIKDSSLHQGIDSYVQEVQKLTNMLSKIEDLGVNAGSLIFELLDYFDRFEKDFQEISELDTVALGAIRDIMGIMDVLSMKSWKKTQNIICKELQNWSQTLFNLSGTLQGFDLLRQIIEHRLKELTLITDKKQARVEWAYFATELYTMIESSLVTDQEKFSKGFYLPHAQGEQKKESKSPGDVMLF</sequence>
<dbReference type="Proteomes" id="UP000192907">
    <property type="component" value="Unassembled WGS sequence"/>
</dbReference>
<accession>A0A1Y6CAG3</accession>
<dbReference type="AlphaFoldDB" id="A0A1Y6CAG3"/>
<keyword evidence="2" id="KW-1185">Reference proteome</keyword>
<evidence type="ECO:0000313" key="2">
    <source>
        <dbReference type="Proteomes" id="UP000192907"/>
    </source>
</evidence>
<name>A0A1Y6CAG3_9BACT</name>
<dbReference type="EMBL" id="FWZT01000017">
    <property type="protein sequence ID" value="SMF54391.1"/>
    <property type="molecule type" value="Genomic_DNA"/>
</dbReference>
<dbReference type="RefSeq" id="WP_132322218.1">
    <property type="nucleotide sequence ID" value="NZ_FWZT01000017.1"/>
</dbReference>